<proteinExistence type="predicted"/>
<keyword evidence="1" id="KW-0472">Membrane</keyword>
<feature type="transmembrane region" description="Helical" evidence="1">
    <location>
        <begin position="228"/>
        <end position="249"/>
    </location>
</feature>
<dbReference type="InParanoid" id="A0A1C7NMK1"/>
<sequence length="293" mass="32887">MYSPDQWEILAEVNSVACITIVSLIFGRKIAAMEGPVRYVQSLLFILYTFSWAFNLVACMLTSTNNGNYLSCVLTNFNSVILYTGTKIVLFLYFIEKAYIISAPKKSRFRSPLYLINLGLLLPSVAIISLQVMYRVTIVSDAYPYHCTVGFDMPASVVSLCYDVFLLALYMSIFIKFYSFPSDAQQNAYQATSLHMMAKRNAIACGASLVTSCVNFAIMIMTNGRERGLVASSVCALSVTIICCVIHWVTTHPIETQMNEKAFKGFNADKQIRLEIMQHQEVVVLTEVKHNRS</sequence>
<feature type="transmembrane region" description="Helical" evidence="1">
    <location>
        <begin position="39"/>
        <end position="63"/>
    </location>
</feature>
<accession>A0A1C7NMK1</accession>
<dbReference type="OrthoDB" id="3210850at2759"/>
<organism evidence="2 3">
    <name type="scientific">Choanephora cucurbitarum</name>
    <dbReference type="NCBI Taxonomy" id="101091"/>
    <lineage>
        <taxon>Eukaryota</taxon>
        <taxon>Fungi</taxon>
        <taxon>Fungi incertae sedis</taxon>
        <taxon>Mucoromycota</taxon>
        <taxon>Mucoromycotina</taxon>
        <taxon>Mucoromycetes</taxon>
        <taxon>Mucorales</taxon>
        <taxon>Mucorineae</taxon>
        <taxon>Choanephoraceae</taxon>
        <taxon>Choanephoroideae</taxon>
        <taxon>Choanephora</taxon>
    </lineage>
</organism>
<keyword evidence="1" id="KW-0812">Transmembrane</keyword>
<keyword evidence="3" id="KW-1185">Reference proteome</keyword>
<feature type="transmembrane region" description="Helical" evidence="1">
    <location>
        <begin position="201"/>
        <end position="222"/>
    </location>
</feature>
<feature type="transmembrane region" description="Helical" evidence="1">
    <location>
        <begin position="75"/>
        <end position="95"/>
    </location>
</feature>
<dbReference type="EMBL" id="LUGH01000082">
    <property type="protein sequence ID" value="OBZ89696.1"/>
    <property type="molecule type" value="Genomic_DNA"/>
</dbReference>
<dbReference type="PANTHER" id="PTHR38848:SF3">
    <property type="entry name" value="G-PROTEIN COUPLED RECEPTORS FAMILY 3 PROFILE DOMAIN-CONTAINING PROTEIN"/>
    <property type="match status" value="1"/>
</dbReference>
<reference evidence="2 3" key="1">
    <citation type="submission" date="2016-03" db="EMBL/GenBank/DDBJ databases">
        <title>Choanephora cucurbitarum.</title>
        <authorList>
            <person name="Min B."/>
            <person name="Park H."/>
            <person name="Park J.-H."/>
            <person name="Shin H.-D."/>
            <person name="Choi I.-G."/>
        </authorList>
    </citation>
    <scope>NUCLEOTIDE SEQUENCE [LARGE SCALE GENOMIC DNA]</scope>
    <source>
        <strain evidence="2 3">KUS-F28377</strain>
    </source>
</reference>
<protein>
    <recommendedName>
        <fullName evidence="4">G-protein coupled receptors family 1 profile domain-containing protein</fullName>
    </recommendedName>
</protein>
<evidence type="ECO:0008006" key="4">
    <source>
        <dbReference type="Google" id="ProtNLM"/>
    </source>
</evidence>
<feature type="transmembrane region" description="Helical" evidence="1">
    <location>
        <begin position="6"/>
        <end position="27"/>
    </location>
</feature>
<evidence type="ECO:0000256" key="1">
    <source>
        <dbReference type="SAM" id="Phobius"/>
    </source>
</evidence>
<evidence type="ECO:0000313" key="2">
    <source>
        <dbReference type="EMBL" id="OBZ89696.1"/>
    </source>
</evidence>
<feature type="transmembrane region" description="Helical" evidence="1">
    <location>
        <begin position="115"/>
        <end position="134"/>
    </location>
</feature>
<keyword evidence="1" id="KW-1133">Transmembrane helix</keyword>
<dbReference type="PANTHER" id="PTHR38848">
    <property type="entry name" value="G-PROTEIN COUPLED RECEPTORS FAMILY 3 PROFILE DOMAIN-CONTAINING PROTEIN"/>
    <property type="match status" value="1"/>
</dbReference>
<dbReference type="AlphaFoldDB" id="A0A1C7NMK1"/>
<name>A0A1C7NMK1_9FUNG</name>
<gene>
    <name evidence="2" type="ORF">A0J61_02249</name>
</gene>
<feature type="transmembrane region" description="Helical" evidence="1">
    <location>
        <begin position="154"/>
        <end position="180"/>
    </location>
</feature>
<dbReference type="Proteomes" id="UP000093000">
    <property type="component" value="Unassembled WGS sequence"/>
</dbReference>
<comment type="caution">
    <text evidence="2">The sequence shown here is derived from an EMBL/GenBank/DDBJ whole genome shotgun (WGS) entry which is preliminary data.</text>
</comment>
<evidence type="ECO:0000313" key="3">
    <source>
        <dbReference type="Proteomes" id="UP000093000"/>
    </source>
</evidence>